<dbReference type="NCBIfam" id="TIGR01411">
    <property type="entry name" value="tatAE"/>
    <property type="match status" value="1"/>
</dbReference>
<dbReference type="AlphaFoldDB" id="A0AAW3T4X5"/>
<evidence type="ECO:0000256" key="1">
    <source>
        <dbReference type="ARBA" id="ARBA00004162"/>
    </source>
</evidence>
<sequence>MMLGNLGGVHLLIILGIVILLFGATKLPALAKGLGQSINIFKKEMGDSDKKPNGTDAGVQNTTVQSTGTEPTAQPVVNPGPSVQPHSDSRN</sequence>
<evidence type="ECO:0000256" key="5">
    <source>
        <dbReference type="ARBA" id="ARBA00022927"/>
    </source>
</evidence>
<keyword evidence="6 9" id="KW-1133">Transmembrane helix</keyword>
<comment type="caution">
    <text evidence="11">The sequence shown here is derived from an EMBL/GenBank/DDBJ whole genome shotgun (WGS) entry which is preliminary data.</text>
</comment>
<keyword evidence="8 9" id="KW-0472">Membrane</keyword>
<feature type="region of interest" description="Disordered" evidence="10">
    <location>
        <begin position="44"/>
        <end position="91"/>
    </location>
</feature>
<reference evidence="11 12" key="1">
    <citation type="submission" date="2020-07" db="EMBL/GenBank/DDBJ databases">
        <title>Above-ground endophytic microbial communities from plants in different locations in the United States.</title>
        <authorList>
            <person name="Frank C."/>
        </authorList>
    </citation>
    <scope>NUCLEOTIDE SEQUENCE [LARGE SCALE GENOMIC DNA]</scope>
    <source>
        <strain evidence="11 12">WPL5_2</strain>
    </source>
</reference>
<evidence type="ECO:0000256" key="4">
    <source>
        <dbReference type="ARBA" id="ARBA00022692"/>
    </source>
</evidence>
<accession>A0AAW3T4X5</accession>
<dbReference type="GO" id="GO:0008320">
    <property type="term" value="F:protein transmembrane transporter activity"/>
    <property type="evidence" value="ECO:0007669"/>
    <property type="project" value="UniProtKB-UniRule"/>
</dbReference>
<name>A0AAW3T4X5_9MICO</name>
<dbReference type="HAMAP" id="MF_00236">
    <property type="entry name" value="TatA_E"/>
    <property type="match status" value="1"/>
</dbReference>
<keyword evidence="3 9" id="KW-1003">Cell membrane</keyword>
<evidence type="ECO:0000256" key="8">
    <source>
        <dbReference type="ARBA" id="ARBA00023136"/>
    </source>
</evidence>
<dbReference type="Gene3D" id="1.20.5.3310">
    <property type="match status" value="1"/>
</dbReference>
<keyword evidence="4 9" id="KW-0812">Transmembrane</keyword>
<evidence type="ECO:0000256" key="7">
    <source>
        <dbReference type="ARBA" id="ARBA00023010"/>
    </source>
</evidence>
<dbReference type="EMBL" id="JACGXP010000001">
    <property type="protein sequence ID" value="MBA8989734.1"/>
    <property type="molecule type" value="Genomic_DNA"/>
</dbReference>
<evidence type="ECO:0000256" key="10">
    <source>
        <dbReference type="SAM" id="MobiDB-lite"/>
    </source>
</evidence>
<dbReference type="Pfam" id="PF02416">
    <property type="entry name" value="TatA_B_E"/>
    <property type="match status" value="1"/>
</dbReference>
<gene>
    <name evidence="9" type="primary">tatA</name>
    <name evidence="11" type="ORF">FHW23_000966</name>
</gene>
<evidence type="ECO:0000313" key="12">
    <source>
        <dbReference type="Proteomes" id="UP000590225"/>
    </source>
</evidence>
<proteinExistence type="inferred from homology"/>
<comment type="function">
    <text evidence="9">Part of the twin-arginine translocation (Tat) system that transports large folded proteins containing a characteristic twin-arginine motif in their signal peptide across membranes. TatA could form the protein-conducting channel of the Tat system.</text>
</comment>
<keyword evidence="2 9" id="KW-0813">Transport</keyword>
<dbReference type="PANTHER" id="PTHR42982">
    <property type="entry name" value="SEC-INDEPENDENT PROTEIN TRANSLOCASE PROTEIN TATA"/>
    <property type="match status" value="1"/>
</dbReference>
<keyword evidence="7 9" id="KW-0811">Translocation</keyword>
<comment type="similarity">
    <text evidence="9">Belongs to the TatA/E family.</text>
</comment>
<keyword evidence="5 9" id="KW-0653">Protein transport</keyword>
<dbReference type="InterPro" id="IPR003369">
    <property type="entry name" value="TatA/B/E"/>
</dbReference>
<dbReference type="InterPro" id="IPR006312">
    <property type="entry name" value="TatA/E"/>
</dbReference>
<dbReference type="GO" id="GO:0033281">
    <property type="term" value="C:TAT protein transport complex"/>
    <property type="evidence" value="ECO:0007669"/>
    <property type="project" value="UniProtKB-UniRule"/>
</dbReference>
<dbReference type="PANTHER" id="PTHR42982:SF1">
    <property type="entry name" value="SEC-INDEPENDENT PROTEIN TRANSLOCASE PROTEIN TATA"/>
    <property type="match status" value="1"/>
</dbReference>
<evidence type="ECO:0000256" key="3">
    <source>
        <dbReference type="ARBA" id="ARBA00022475"/>
    </source>
</evidence>
<evidence type="ECO:0000256" key="9">
    <source>
        <dbReference type="HAMAP-Rule" id="MF_00236"/>
    </source>
</evidence>
<evidence type="ECO:0000256" key="2">
    <source>
        <dbReference type="ARBA" id="ARBA00022448"/>
    </source>
</evidence>
<comment type="subcellular location">
    <subcellularLocation>
        <location evidence="1 9">Cell membrane</location>
        <topology evidence="1 9">Single-pass membrane protein</topology>
    </subcellularLocation>
</comment>
<comment type="subunit">
    <text evidence="9">The Tat system comprises two distinct complexes: a TatABC complex, containing multiple copies of TatA, TatB and TatC subunits, and a separate TatA complex, containing only TatA subunits. Substrates initially bind to the TatABC complex, which probably triggers association of the separate TatA complex to form the active translocon.</text>
</comment>
<feature type="compositionally biased region" description="Polar residues" evidence="10">
    <location>
        <begin position="58"/>
        <end position="72"/>
    </location>
</feature>
<dbReference type="Proteomes" id="UP000590225">
    <property type="component" value="Unassembled WGS sequence"/>
</dbReference>
<dbReference type="GO" id="GO:0043953">
    <property type="term" value="P:protein transport by the Tat complex"/>
    <property type="evidence" value="ECO:0007669"/>
    <property type="project" value="UniProtKB-UniRule"/>
</dbReference>
<feature type="compositionally biased region" description="Basic and acidic residues" evidence="10">
    <location>
        <begin position="44"/>
        <end position="53"/>
    </location>
</feature>
<protein>
    <recommendedName>
        <fullName evidence="9">Sec-independent protein translocase protein TatA</fullName>
    </recommendedName>
</protein>
<organism evidence="11 12">
    <name type="scientific">Curtobacterium pusillum</name>
    <dbReference type="NCBI Taxonomy" id="69373"/>
    <lineage>
        <taxon>Bacteria</taxon>
        <taxon>Bacillati</taxon>
        <taxon>Actinomycetota</taxon>
        <taxon>Actinomycetes</taxon>
        <taxon>Micrococcales</taxon>
        <taxon>Microbacteriaceae</taxon>
        <taxon>Curtobacterium</taxon>
    </lineage>
</organism>
<evidence type="ECO:0000256" key="6">
    <source>
        <dbReference type="ARBA" id="ARBA00022989"/>
    </source>
</evidence>
<dbReference type="RefSeq" id="WP_376985038.1">
    <property type="nucleotide sequence ID" value="NZ_BAAAWQ010000001.1"/>
</dbReference>
<evidence type="ECO:0000313" key="11">
    <source>
        <dbReference type="EMBL" id="MBA8989734.1"/>
    </source>
</evidence>